<gene>
    <name evidence="10" type="ORF">D4765_04370</name>
</gene>
<proteinExistence type="predicted"/>
<dbReference type="PANTHER" id="PTHR33908:SF11">
    <property type="entry name" value="MEMBRANE PROTEIN"/>
    <property type="match status" value="1"/>
</dbReference>
<evidence type="ECO:0008006" key="12">
    <source>
        <dbReference type="Google" id="ProtNLM"/>
    </source>
</evidence>
<feature type="transmembrane region" description="Helical" evidence="9">
    <location>
        <begin position="392"/>
        <end position="415"/>
    </location>
</feature>
<name>A0A4T2C5C1_9MICO</name>
<comment type="subcellular location">
    <subcellularLocation>
        <location evidence="1">Cell membrane</location>
        <topology evidence="1">Multi-pass membrane protein</topology>
    </subcellularLocation>
</comment>
<feature type="transmembrane region" description="Helical" evidence="9">
    <location>
        <begin position="338"/>
        <end position="354"/>
    </location>
</feature>
<evidence type="ECO:0000256" key="3">
    <source>
        <dbReference type="ARBA" id="ARBA00022676"/>
    </source>
</evidence>
<evidence type="ECO:0000256" key="2">
    <source>
        <dbReference type="ARBA" id="ARBA00022475"/>
    </source>
</evidence>
<feature type="compositionally biased region" description="Polar residues" evidence="8">
    <location>
        <begin position="1"/>
        <end position="16"/>
    </location>
</feature>
<feature type="transmembrane region" description="Helical" evidence="9">
    <location>
        <begin position="245"/>
        <end position="267"/>
    </location>
</feature>
<dbReference type="OrthoDB" id="3207667at2"/>
<feature type="transmembrane region" description="Helical" evidence="9">
    <location>
        <begin position="49"/>
        <end position="69"/>
    </location>
</feature>
<evidence type="ECO:0000256" key="9">
    <source>
        <dbReference type="SAM" id="Phobius"/>
    </source>
</evidence>
<evidence type="ECO:0000313" key="11">
    <source>
        <dbReference type="Proteomes" id="UP000306192"/>
    </source>
</evidence>
<keyword evidence="11" id="KW-1185">Reference proteome</keyword>
<feature type="compositionally biased region" description="Low complexity" evidence="8">
    <location>
        <begin position="18"/>
        <end position="29"/>
    </location>
</feature>
<dbReference type="PANTHER" id="PTHR33908">
    <property type="entry name" value="MANNOSYLTRANSFERASE YKCB-RELATED"/>
    <property type="match status" value="1"/>
</dbReference>
<keyword evidence="5 9" id="KW-0812">Transmembrane</keyword>
<feature type="transmembrane region" description="Helical" evidence="9">
    <location>
        <begin position="310"/>
        <end position="331"/>
    </location>
</feature>
<feature type="transmembrane region" description="Helical" evidence="9">
    <location>
        <begin position="206"/>
        <end position="233"/>
    </location>
</feature>
<reference evidence="10 11" key="1">
    <citation type="journal article" date="2019" name="Microorganisms">
        <title>Systematic Affiliation and Genome Analysis of Subtercola vilae DB165(T) with Particular Emphasis on Cold Adaptation of an Isolate from a High-Altitude Cold Volcano Lake.</title>
        <authorList>
            <person name="Villalobos A.S."/>
            <person name="Wiese J."/>
            <person name="Imhoff J.F."/>
            <person name="Dorador C."/>
            <person name="Keller A."/>
            <person name="Hentschel U."/>
        </authorList>
    </citation>
    <scope>NUCLEOTIDE SEQUENCE [LARGE SCALE GENOMIC DNA]</scope>
    <source>
        <strain evidence="10 11">DB165</strain>
    </source>
</reference>
<evidence type="ECO:0000256" key="5">
    <source>
        <dbReference type="ARBA" id="ARBA00022692"/>
    </source>
</evidence>
<keyword evidence="4" id="KW-0808">Transferase</keyword>
<feature type="transmembrane region" description="Helical" evidence="9">
    <location>
        <begin position="360"/>
        <end position="380"/>
    </location>
</feature>
<sequence>MTSTLERPSDTPSDIDNATETTTAATGAAKPPRRRSRFTDRIRRSRRSAVWFVPVLVLGAVAQIVNLAGSPQRIDDEGTYTAQAWAIDKLGELTHYTYWYDHPPLGWLQLAGYAKLTGAFDRYDTAVLAGREFMVVSVIVSAALLWVLARRLRFSRPAAAITLLLFTLSPLALQFHRSVYLDNIATPWLIGSIILAMSHRKQLASFIGSAACLGIAVLSKETFLLALPLVAWLMWRNAHPATRRYTLSVAASVLALIGLTYVLLAAVKGEVFSGAGHASLIDGLSFQLSNRQSSGSIGDPNSLINKTFSMWWQLDPVFIVAGVVAGIVALFIRRLRPFAILLLALVAFMFRPGGYLPVPYIIALLPFGALLVVGVVQNAVQKLLRTSKATPARRVTAAVVIVATVAAGVVAAPLWSTQLRGFFLADLDQPTREAQAWIDANVGRESRLIVDDSMWVDSVNAGFARQNVTWYYKVDTDPAVQALSPNGWRDSDYVITTNSMRSLLSTFPQVNQAVDNSVVVASFGLGDQQVDVRKIDPDGITQATTDADTASKARSSAGTQLAANTRLTLAPSAKDLLTGGQVDSRGILALGQLLAQSSVTVSDFPLVDGEQNAARRQILISSINGQPTPAGSLAAADVSAYFSSLTNTNTIAPTLTQTADGVLVTFAFGEPTGLLPTPQN</sequence>
<keyword evidence="3" id="KW-0328">Glycosyltransferase</keyword>
<dbReference type="EMBL" id="QYRT01000006">
    <property type="protein sequence ID" value="TIH39320.1"/>
    <property type="molecule type" value="Genomic_DNA"/>
</dbReference>
<dbReference type="GO" id="GO:0016763">
    <property type="term" value="F:pentosyltransferase activity"/>
    <property type="evidence" value="ECO:0007669"/>
    <property type="project" value="TreeGrafter"/>
</dbReference>
<keyword evidence="7 9" id="KW-0472">Membrane</keyword>
<dbReference type="InterPro" id="IPR050297">
    <property type="entry name" value="LipidA_mod_glycosyltrf_83"/>
</dbReference>
<keyword evidence="6 9" id="KW-1133">Transmembrane helix</keyword>
<accession>A0A4T2C5C1</accession>
<keyword evidence="2" id="KW-1003">Cell membrane</keyword>
<evidence type="ECO:0000256" key="6">
    <source>
        <dbReference type="ARBA" id="ARBA00022989"/>
    </source>
</evidence>
<organism evidence="10 11">
    <name type="scientific">Subtercola vilae</name>
    <dbReference type="NCBI Taxonomy" id="2056433"/>
    <lineage>
        <taxon>Bacteria</taxon>
        <taxon>Bacillati</taxon>
        <taxon>Actinomycetota</taxon>
        <taxon>Actinomycetes</taxon>
        <taxon>Micrococcales</taxon>
        <taxon>Microbacteriaceae</taxon>
        <taxon>Subtercola</taxon>
    </lineage>
</organism>
<dbReference type="AlphaFoldDB" id="A0A4T2C5C1"/>
<dbReference type="RefSeq" id="WP_136641047.1">
    <property type="nucleotide sequence ID" value="NZ_QYRT01000006.1"/>
</dbReference>
<evidence type="ECO:0000313" key="10">
    <source>
        <dbReference type="EMBL" id="TIH39320.1"/>
    </source>
</evidence>
<feature type="transmembrane region" description="Helical" evidence="9">
    <location>
        <begin position="158"/>
        <end position="176"/>
    </location>
</feature>
<protein>
    <recommendedName>
        <fullName evidence="12">Phospholipid carrier-dependent glycosyltransferase</fullName>
    </recommendedName>
</protein>
<evidence type="ECO:0000256" key="7">
    <source>
        <dbReference type="ARBA" id="ARBA00023136"/>
    </source>
</evidence>
<dbReference type="Proteomes" id="UP000306192">
    <property type="component" value="Unassembled WGS sequence"/>
</dbReference>
<feature type="region of interest" description="Disordered" evidence="8">
    <location>
        <begin position="1"/>
        <end position="39"/>
    </location>
</feature>
<dbReference type="GO" id="GO:0009103">
    <property type="term" value="P:lipopolysaccharide biosynthetic process"/>
    <property type="evidence" value="ECO:0007669"/>
    <property type="project" value="UniProtKB-ARBA"/>
</dbReference>
<evidence type="ECO:0000256" key="4">
    <source>
        <dbReference type="ARBA" id="ARBA00022679"/>
    </source>
</evidence>
<dbReference type="GO" id="GO:0005886">
    <property type="term" value="C:plasma membrane"/>
    <property type="evidence" value="ECO:0007669"/>
    <property type="project" value="UniProtKB-SubCell"/>
</dbReference>
<feature type="transmembrane region" description="Helical" evidence="9">
    <location>
        <begin position="133"/>
        <end position="149"/>
    </location>
</feature>
<evidence type="ECO:0000256" key="8">
    <source>
        <dbReference type="SAM" id="MobiDB-lite"/>
    </source>
</evidence>
<evidence type="ECO:0000256" key="1">
    <source>
        <dbReference type="ARBA" id="ARBA00004651"/>
    </source>
</evidence>
<comment type="caution">
    <text evidence="10">The sequence shown here is derived from an EMBL/GenBank/DDBJ whole genome shotgun (WGS) entry which is preliminary data.</text>
</comment>